<dbReference type="STRING" id="1246626.BleG1_0227"/>
<organism evidence="1 2">
    <name type="scientific">Shouchella lehensis G1</name>
    <dbReference type="NCBI Taxonomy" id="1246626"/>
    <lineage>
        <taxon>Bacteria</taxon>
        <taxon>Bacillati</taxon>
        <taxon>Bacillota</taxon>
        <taxon>Bacilli</taxon>
        <taxon>Bacillales</taxon>
        <taxon>Bacillaceae</taxon>
        <taxon>Shouchella</taxon>
    </lineage>
</organism>
<proteinExistence type="predicted"/>
<keyword evidence="2" id="KW-1185">Reference proteome</keyword>
<dbReference type="HOGENOM" id="CLU_1375811_0_0_9"/>
<sequence>MNHQQFLVATSELTQKVCNKHPISTPCVIFKEHQQNQVRLIDYTIDKDVLSQIIFDVLRSLRKEECGLPIIVATENNVINRMESAGVYYVNIRKNEFVYLFGKEDYKRFFESLTVVQERLNLKGSLLISFLTDSPNQCSVNEKLSDQLNELIHLHGDLNCESTSIEHPEVITFPLLNTNFNLRLLHWIKKKGGVEHVK</sequence>
<dbReference type="Proteomes" id="UP000027142">
    <property type="component" value="Chromosome"/>
</dbReference>
<protein>
    <submittedName>
        <fullName evidence="1">Uncharacterized protein</fullName>
    </submittedName>
</protein>
<dbReference type="RefSeq" id="WP_038476154.1">
    <property type="nucleotide sequence ID" value="NZ_CP003923.1"/>
</dbReference>
<name>A0A060LS29_9BACI</name>
<dbReference type="PATRIC" id="fig|1246626.3.peg.209"/>
<evidence type="ECO:0000313" key="2">
    <source>
        <dbReference type="Proteomes" id="UP000027142"/>
    </source>
</evidence>
<evidence type="ECO:0000313" key="1">
    <source>
        <dbReference type="EMBL" id="AIC92835.1"/>
    </source>
</evidence>
<gene>
    <name evidence="1" type="ORF">BleG1_0227</name>
</gene>
<dbReference type="AlphaFoldDB" id="A0A060LS29"/>
<reference evidence="1 2" key="1">
    <citation type="journal article" date="2014" name="Gene">
        <title>A comparative genomic analysis of the alkalitolerant soil bacterium Bacillus lehensis G1.</title>
        <authorList>
            <person name="Noor Y.M."/>
            <person name="Samsulrizal N.H."/>
            <person name="Jema'on N.A."/>
            <person name="Low K.O."/>
            <person name="Ramli A.N."/>
            <person name="Alias N.I."/>
            <person name="Damis S.I."/>
            <person name="Fuzi S.F."/>
            <person name="Isa M.N."/>
            <person name="Murad A.M."/>
            <person name="Raih M.F."/>
            <person name="Bakar F.D."/>
            <person name="Najimudin N."/>
            <person name="Mahadi N.M."/>
            <person name="Illias R.M."/>
        </authorList>
    </citation>
    <scope>NUCLEOTIDE SEQUENCE [LARGE SCALE GENOMIC DNA]</scope>
    <source>
        <strain evidence="1 2">G1</strain>
    </source>
</reference>
<dbReference type="EMBL" id="CP003923">
    <property type="protein sequence ID" value="AIC92835.1"/>
    <property type="molecule type" value="Genomic_DNA"/>
</dbReference>
<dbReference type="KEGG" id="ble:BleG1_0227"/>
<accession>A0A060LS29</accession>